<reference evidence="2" key="1">
    <citation type="submission" date="2014-09" db="EMBL/GenBank/DDBJ databases">
        <authorList>
            <person name="Sharma Rahul"/>
            <person name="Thines Marco"/>
        </authorList>
    </citation>
    <scope>NUCLEOTIDE SEQUENCE [LARGE SCALE GENOMIC DNA]</scope>
</reference>
<name>A0A0P1AVG9_PLAHL</name>
<organism evidence="1 2">
    <name type="scientific">Plasmopara halstedii</name>
    <name type="common">Downy mildew of sunflower</name>
    <dbReference type="NCBI Taxonomy" id="4781"/>
    <lineage>
        <taxon>Eukaryota</taxon>
        <taxon>Sar</taxon>
        <taxon>Stramenopiles</taxon>
        <taxon>Oomycota</taxon>
        <taxon>Peronosporomycetes</taxon>
        <taxon>Peronosporales</taxon>
        <taxon>Peronosporaceae</taxon>
        <taxon>Plasmopara</taxon>
    </lineage>
</organism>
<protein>
    <submittedName>
        <fullName evidence="1">Uncharacterized protein</fullName>
    </submittedName>
</protein>
<dbReference type="EMBL" id="CCYD01002047">
    <property type="protein sequence ID" value="CEG46324.1"/>
    <property type="molecule type" value="Genomic_DNA"/>
</dbReference>
<dbReference type="RefSeq" id="XP_036263375.1">
    <property type="nucleotide sequence ID" value="XM_036407118.1"/>
</dbReference>
<evidence type="ECO:0000313" key="2">
    <source>
        <dbReference type="Proteomes" id="UP000054928"/>
    </source>
</evidence>
<proteinExistence type="predicted"/>
<keyword evidence="2" id="KW-1185">Reference proteome</keyword>
<dbReference type="Proteomes" id="UP000054928">
    <property type="component" value="Unassembled WGS sequence"/>
</dbReference>
<accession>A0A0P1AVG9</accession>
<dbReference type="GeneID" id="59052777"/>
<evidence type="ECO:0000313" key="1">
    <source>
        <dbReference type="EMBL" id="CEG46324.1"/>
    </source>
</evidence>
<dbReference type="AlphaFoldDB" id="A0A0P1AVG9"/>
<sequence length="62" mass="7093">MVMLISPTELVLHGIAERETFSTRQQKNDFYVFKDHCHRDHEYPSALLVVVGQSGEASQRCS</sequence>